<evidence type="ECO:0000313" key="1">
    <source>
        <dbReference type="EMBL" id="NYE50702.1"/>
    </source>
</evidence>
<dbReference type="Proteomes" id="UP000589036">
    <property type="component" value="Unassembled WGS sequence"/>
</dbReference>
<accession>A0A852U5C2</accession>
<keyword evidence="2" id="KW-1185">Reference proteome</keyword>
<proteinExistence type="predicted"/>
<gene>
    <name evidence="1" type="ORF">HDA32_005822</name>
</gene>
<dbReference type="EMBL" id="JACCCC010000001">
    <property type="protein sequence ID" value="NYE50702.1"/>
    <property type="molecule type" value="Genomic_DNA"/>
</dbReference>
<sequence length="95" mass="10449">MSAHNHTDPEDTVPDAMPDLFYVYDHRPADSGPHSTVRDLVAMPCEAGGIRTSGETVPHIGDGDCRDDINANQLGAIRWSEHLGIATMLYVHPRR</sequence>
<comment type="caution">
    <text evidence="1">The sequence shown here is derived from an EMBL/GenBank/DDBJ whole genome shotgun (WGS) entry which is preliminary data.</text>
</comment>
<dbReference type="AlphaFoldDB" id="A0A852U5C2"/>
<reference evidence="1 2" key="1">
    <citation type="submission" date="2020-07" db="EMBL/GenBank/DDBJ databases">
        <title>Sequencing the genomes of 1000 actinobacteria strains.</title>
        <authorList>
            <person name="Klenk H.-P."/>
        </authorList>
    </citation>
    <scope>NUCLEOTIDE SEQUENCE [LARGE SCALE GENOMIC DNA]</scope>
    <source>
        <strain evidence="1 2">CXB654</strain>
    </source>
</reference>
<protein>
    <submittedName>
        <fullName evidence="1">Uncharacterized protein</fullName>
    </submittedName>
</protein>
<evidence type="ECO:0000313" key="2">
    <source>
        <dbReference type="Proteomes" id="UP000589036"/>
    </source>
</evidence>
<dbReference type="RefSeq" id="WP_179646146.1">
    <property type="nucleotide sequence ID" value="NZ_BAAAYY010000045.1"/>
</dbReference>
<organism evidence="1 2">
    <name type="scientific">Spinactinospora alkalitolerans</name>
    <dbReference type="NCBI Taxonomy" id="687207"/>
    <lineage>
        <taxon>Bacteria</taxon>
        <taxon>Bacillati</taxon>
        <taxon>Actinomycetota</taxon>
        <taxon>Actinomycetes</taxon>
        <taxon>Streptosporangiales</taxon>
        <taxon>Nocardiopsidaceae</taxon>
        <taxon>Spinactinospora</taxon>
    </lineage>
</organism>
<name>A0A852U5C2_9ACTN</name>